<evidence type="ECO:0000313" key="6">
    <source>
        <dbReference type="Proteomes" id="UP000611762"/>
    </source>
</evidence>
<feature type="chain" id="PRO_5039677076" evidence="3">
    <location>
        <begin position="27"/>
        <end position="578"/>
    </location>
</feature>
<dbReference type="InterPro" id="IPR051465">
    <property type="entry name" value="Cell_Envelope_Struct_Comp"/>
</dbReference>
<feature type="region of interest" description="Disordered" evidence="2">
    <location>
        <begin position="340"/>
        <end position="399"/>
    </location>
</feature>
<sequence>MKKFLSVILSALFMFVSMLSVSAAQATAEIGISLDLFKVDVTVTADAAATGEVTAQITDTKESTGAKVLGGMDQTHEYTLTDDGKYQYQFHFKMQPTHETGTYWVHVGGGVETIVKEFLFINVFDKIDFYNKLDQAVKENDGIYNLITGEDSKLTYDLTEYKALSQEVRLLVDEKIEAIDLAATEANIEEIETRFTQEMDAEMLLAKIADANAVNWDATVKTAIEKKLLDGTYYDKLTSAVVMNYFKSEGKPTLEQEELSLAFDKACMLAVEEELDYISLKDAFDYYLEKDIISINESNYKEIFDKKLENDLFKSLKNKESKSISALEKDADDIMKDLLDGYEEDDGNTGGGGSGGGSSGSRPSGSGSKNNNPGSGVVVDGDANNTNTNDKPSYNTNFSDLDSAQWAESSVKYLAGKGVVSGRGDGKFYPNDVMTREEFVKLIVLAFDVYDAGAECEFTDVSADGWSYRYIASAARLGLVTGNENNEFNPSGSITREDMAVIMHRVYSLSGLNSQAQALDFSDADSISGYAKEAVGVLTGAQIINGMGDGTFAPKNAVTRAQASKVVYELLMLIGGGN</sequence>
<dbReference type="PANTHER" id="PTHR43308">
    <property type="entry name" value="OUTER MEMBRANE PROTEIN ALPHA-RELATED"/>
    <property type="match status" value="1"/>
</dbReference>
<feature type="signal peptide" evidence="3">
    <location>
        <begin position="1"/>
        <end position="26"/>
    </location>
</feature>
<feature type="compositionally biased region" description="Low complexity" evidence="2">
    <location>
        <begin position="360"/>
        <end position="376"/>
    </location>
</feature>
<feature type="compositionally biased region" description="Gly residues" evidence="2">
    <location>
        <begin position="348"/>
        <end position="359"/>
    </location>
</feature>
<dbReference type="AlphaFoldDB" id="A0A926HYT6"/>
<protein>
    <submittedName>
        <fullName evidence="5">S-layer homology domain-containing protein</fullName>
    </submittedName>
</protein>
<name>A0A926HYT6_9FIRM</name>
<keyword evidence="3" id="KW-0732">Signal</keyword>
<organism evidence="5 6">
    <name type="scientific">Congzhengia minquanensis</name>
    <dbReference type="NCBI Taxonomy" id="2763657"/>
    <lineage>
        <taxon>Bacteria</taxon>
        <taxon>Bacillati</taxon>
        <taxon>Bacillota</taxon>
        <taxon>Clostridia</taxon>
        <taxon>Eubacteriales</taxon>
        <taxon>Oscillospiraceae</taxon>
        <taxon>Congzhengia</taxon>
    </lineage>
</organism>
<feature type="domain" description="SLH" evidence="4">
    <location>
        <begin position="518"/>
        <end position="578"/>
    </location>
</feature>
<dbReference type="Proteomes" id="UP000611762">
    <property type="component" value="Unassembled WGS sequence"/>
</dbReference>
<keyword evidence="1" id="KW-0677">Repeat</keyword>
<reference evidence="5" key="1">
    <citation type="submission" date="2020-08" db="EMBL/GenBank/DDBJ databases">
        <title>Genome public.</title>
        <authorList>
            <person name="Liu C."/>
            <person name="Sun Q."/>
        </authorList>
    </citation>
    <scope>NUCLEOTIDE SEQUENCE</scope>
    <source>
        <strain evidence="5">H8</strain>
    </source>
</reference>
<feature type="compositionally biased region" description="Polar residues" evidence="2">
    <location>
        <begin position="383"/>
        <end position="399"/>
    </location>
</feature>
<accession>A0A926HYT6</accession>
<dbReference type="RefSeq" id="WP_249311268.1">
    <property type="nucleotide sequence ID" value="NZ_JACRSU010000001.1"/>
</dbReference>
<evidence type="ECO:0000256" key="3">
    <source>
        <dbReference type="SAM" id="SignalP"/>
    </source>
</evidence>
<proteinExistence type="predicted"/>
<feature type="domain" description="SLH" evidence="4">
    <location>
        <begin position="394"/>
        <end position="453"/>
    </location>
</feature>
<evidence type="ECO:0000256" key="2">
    <source>
        <dbReference type="SAM" id="MobiDB-lite"/>
    </source>
</evidence>
<evidence type="ECO:0000256" key="1">
    <source>
        <dbReference type="ARBA" id="ARBA00022737"/>
    </source>
</evidence>
<dbReference type="Pfam" id="PF00395">
    <property type="entry name" value="SLH"/>
    <property type="match status" value="3"/>
</dbReference>
<evidence type="ECO:0000259" key="4">
    <source>
        <dbReference type="PROSITE" id="PS51272"/>
    </source>
</evidence>
<gene>
    <name evidence="5" type="ORF">H8698_04015</name>
</gene>
<dbReference type="InterPro" id="IPR001119">
    <property type="entry name" value="SLH_dom"/>
</dbReference>
<keyword evidence="6" id="KW-1185">Reference proteome</keyword>
<comment type="caution">
    <text evidence="5">The sequence shown here is derived from an EMBL/GenBank/DDBJ whole genome shotgun (WGS) entry which is preliminary data.</text>
</comment>
<feature type="domain" description="SLH" evidence="4">
    <location>
        <begin position="454"/>
        <end position="517"/>
    </location>
</feature>
<evidence type="ECO:0000313" key="5">
    <source>
        <dbReference type="EMBL" id="MBC8540141.1"/>
    </source>
</evidence>
<dbReference type="PROSITE" id="PS51272">
    <property type="entry name" value="SLH"/>
    <property type="match status" value="3"/>
</dbReference>
<dbReference type="EMBL" id="JACRSU010000001">
    <property type="protein sequence ID" value="MBC8540141.1"/>
    <property type="molecule type" value="Genomic_DNA"/>
</dbReference>